<gene>
    <name evidence="2" type="ORF">HS1_000441</name>
</gene>
<reference evidence="2 3" key="1">
    <citation type="submission" date="2015-10" db="EMBL/GenBank/DDBJ databases">
        <title>Candidatus Desulfofervidus auxilii, a hydrogenotrophic sulfate-reducing bacterium involved in the thermophilic anaerobic oxidation of methane.</title>
        <authorList>
            <person name="Krukenberg V."/>
            <person name="Richter M."/>
            <person name="Wegener G."/>
        </authorList>
    </citation>
    <scope>NUCLEOTIDE SEQUENCE [LARGE SCALE GENOMIC DNA]</scope>
    <source>
        <strain evidence="2 3">HS1</strain>
    </source>
</reference>
<name>A0A7U4QJ02_DESA2</name>
<dbReference type="Proteomes" id="UP000070560">
    <property type="component" value="Chromosome"/>
</dbReference>
<dbReference type="KEGG" id="daw:HS1_000441"/>
<feature type="transmembrane region" description="Helical" evidence="1">
    <location>
        <begin position="6"/>
        <end position="29"/>
    </location>
</feature>
<protein>
    <submittedName>
        <fullName evidence="2">Uncharacterized protein</fullName>
    </submittedName>
</protein>
<accession>A0A7U4QJ02</accession>
<keyword evidence="3" id="KW-1185">Reference proteome</keyword>
<organism evidence="2 3">
    <name type="scientific">Desulfofervidus auxilii</name>
    <dbReference type="NCBI Taxonomy" id="1621989"/>
    <lineage>
        <taxon>Bacteria</taxon>
        <taxon>Pseudomonadati</taxon>
        <taxon>Thermodesulfobacteriota</taxon>
        <taxon>Candidatus Desulfofervidia</taxon>
        <taxon>Candidatus Desulfofervidales</taxon>
        <taxon>Candidatus Desulfofervidaceae</taxon>
        <taxon>Candidatus Desulfofervidus</taxon>
    </lineage>
</organism>
<keyword evidence="1" id="KW-0812">Transmembrane</keyword>
<evidence type="ECO:0000313" key="3">
    <source>
        <dbReference type="Proteomes" id="UP000070560"/>
    </source>
</evidence>
<feature type="transmembrane region" description="Helical" evidence="1">
    <location>
        <begin position="275"/>
        <end position="293"/>
    </location>
</feature>
<feature type="transmembrane region" description="Helical" evidence="1">
    <location>
        <begin position="162"/>
        <end position="179"/>
    </location>
</feature>
<dbReference type="AlphaFoldDB" id="A0A7U4QJ02"/>
<proteinExistence type="predicted"/>
<dbReference type="EMBL" id="CP013015">
    <property type="protein sequence ID" value="AMM40247.1"/>
    <property type="molecule type" value="Genomic_DNA"/>
</dbReference>
<sequence length="319" mass="36662">MDVAIGLIFTYVLLSLICSGIVEFLSAIFKFRAKNLQKVIENILGSHAKEFWKQPLIKSSSHPSKKPSYIPVENFVETIENMILSGFFDKNDKTNFKEVLKKLIEGNGKHMCISPKTESSGFENTIAYFLYKSSSVEEFRRDLGKWYENVRYRAQGWYKRRILKWLFAFGFILALLGNVDTMQITETLYVNSILRDSIVKQATEFWEQHNQQGENSTGSEKEKIANVKLNSRQNAKGKQDFIAELDTHLKILPIGWHGRSFSAITKSPLLFFEKILGWLITAVAVSFGAPFWFDLLGKLVNLRSTGRKPEGIKERDERK</sequence>
<evidence type="ECO:0000313" key="2">
    <source>
        <dbReference type="EMBL" id="AMM40247.1"/>
    </source>
</evidence>
<evidence type="ECO:0000256" key="1">
    <source>
        <dbReference type="SAM" id="Phobius"/>
    </source>
</evidence>
<keyword evidence="1" id="KW-0472">Membrane</keyword>
<keyword evidence="1" id="KW-1133">Transmembrane helix</keyword>